<accession>A0ABU1EQR0</accession>
<evidence type="ECO:0000256" key="3">
    <source>
        <dbReference type="ARBA" id="ARBA00023163"/>
    </source>
</evidence>
<keyword evidence="3" id="KW-0804">Transcription</keyword>
<organism evidence="5 6">
    <name type="scientific">Christiangramia sediminicola</name>
    <dbReference type="NCBI Taxonomy" id="3073267"/>
    <lineage>
        <taxon>Bacteria</taxon>
        <taxon>Pseudomonadati</taxon>
        <taxon>Bacteroidota</taxon>
        <taxon>Flavobacteriia</taxon>
        <taxon>Flavobacteriales</taxon>
        <taxon>Flavobacteriaceae</taxon>
        <taxon>Christiangramia</taxon>
    </lineage>
</organism>
<dbReference type="PROSITE" id="PS00622">
    <property type="entry name" value="HTH_LUXR_1"/>
    <property type="match status" value="1"/>
</dbReference>
<keyword evidence="6" id="KW-1185">Reference proteome</keyword>
<dbReference type="Gene3D" id="3.30.450.20">
    <property type="entry name" value="PAS domain"/>
    <property type="match status" value="1"/>
</dbReference>
<dbReference type="Pfam" id="PF08447">
    <property type="entry name" value="PAS_3"/>
    <property type="match status" value="1"/>
</dbReference>
<reference evidence="6" key="1">
    <citation type="submission" date="2023-07" db="EMBL/GenBank/DDBJ databases">
        <title>Christiangramia sp. SM2212., a novel bacterium of the family Flavobacteriaceae isolated from the sea sediment.</title>
        <authorList>
            <person name="Wang J."/>
            <person name="Zhang X."/>
        </authorList>
    </citation>
    <scope>NUCLEOTIDE SEQUENCE [LARGE SCALE GENOMIC DNA]</scope>
    <source>
        <strain evidence="6">SM2212</strain>
    </source>
</reference>
<evidence type="ECO:0000313" key="5">
    <source>
        <dbReference type="EMBL" id="MDR5590498.1"/>
    </source>
</evidence>
<name>A0ABU1EQR0_9FLAO</name>
<dbReference type="RefSeq" id="WP_309561374.1">
    <property type="nucleotide sequence ID" value="NZ_JAVJIU010000003.1"/>
</dbReference>
<keyword evidence="1" id="KW-0805">Transcription regulation</keyword>
<dbReference type="SUPFAM" id="SSF55785">
    <property type="entry name" value="PYP-like sensor domain (PAS domain)"/>
    <property type="match status" value="1"/>
</dbReference>
<dbReference type="SUPFAM" id="SSF46894">
    <property type="entry name" value="C-terminal effector domain of the bipartite response regulators"/>
    <property type="match status" value="1"/>
</dbReference>
<keyword evidence="2" id="KW-0238">DNA-binding</keyword>
<evidence type="ECO:0000313" key="6">
    <source>
        <dbReference type="Proteomes" id="UP001257234"/>
    </source>
</evidence>
<dbReference type="PANTHER" id="PTHR44688:SF16">
    <property type="entry name" value="DNA-BINDING TRANSCRIPTIONAL ACTIVATOR DEVR_DOSR"/>
    <property type="match status" value="1"/>
</dbReference>
<evidence type="ECO:0000259" key="4">
    <source>
        <dbReference type="PROSITE" id="PS50043"/>
    </source>
</evidence>
<dbReference type="InterPro" id="IPR036388">
    <property type="entry name" value="WH-like_DNA-bd_sf"/>
</dbReference>
<dbReference type="Pfam" id="PF00196">
    <property type="entry name" value="GerE"/>
    <property type="match status" value="1"/>
</dbReference>
<proteinExistence type="predicted"/>
<comment type="caution">
    <text evidence="5">The sequence shown here is derived from an EMBL/GenBank/DDBJ whole genome shotgun (WGS) entry which is preliminary data.</text>
</comment>
<dbReference type="EMBL" id="JAVJIU010000003">
    <property type="protein sequence ID" value="MDR5590498.1"/>
    <property type="molecule type" value="Genomic_DNA"/>
</dbReference>
<dbReference type="InterPro" id="IPR016032">
    <property type="entry name" value="Sig_transdc_resp-reg_C-effctor"/>
</dbReference>
<dbReference type="SMART" id="SM00421">
    <property type="entry name" value="HTH_LUXR"/>
    <property type="match status" value="1"/>
</dbReference>
<dbReference type="PANTHER" id="PTHR44688">
    <property type="entry name" value="DNA-BINDING TRANSCRIPTIONAL ACTIVATOR DEVR_DOSR"/>
    <property type="match status" value="1"/>
</dbReference>
<evidence type="ECO:0000256" key="2">
    <source>
        <dbReference type="ARBA" id="ARBA00023125"/>
    </source>
</evidence>
<gene>
    <name evidence="5" type="ORF">RE431_07600</name>
</gene>
<sequence>MKNNFQKYDILEFCNEIADFHGKPLVKDEYLDLEKFPLQEKQCIYILNWSLPAITYTRGVKDLLGYTDNEFTLNVALTNIHPDDLDLANRITRATVSHCCKHGNSRDSYLNVTYRIKRKDGIFIKVLRQSGLYLGDENNNLISNYSVLTDISFMNYGNTVDWEIKANELNTKNFHSEIYKEFSTLFSKREKEIILQIHDGLSNSDISKKLNLSPHTVSTHRKNILRKSNCNSKESLIFFCIRNGVIQSSKF</sequence>
<dbReference type="Proteomes" id="UP001257234">
    <property type="component" value="Unassembled WGS sequence"/>
</dbReference>
<dbReference type="InterPro" id="IPR000792">
    <property type="entry name" value="Tscrpt_reg_LuxR_C"/>
</dbReference>
<dbReference type="PROSITE" id="PS50043">
    <property type="entry name" value="HTH_LUXR_2"/>
    <property type="match status" value="1"/>
</dbReference>
<protein>
    <submittedName>
        <fullName evidence="5">LuxR C-terminal-related transcriptional regulator</fullName>
    </submittedName>
</protein>
<dbReference type="PRINTS" id="PR00038">
    <property type="entry name" value="HTHLUXR"/>
</dbReference>
<dbReference type="InterPro" id="IPR013655">
    <property type="entry name" value="PAS_fold_3"/>
</dbReference>
<dbReference type="CDD" id="cd06170">
    <property type="entry name" value="LuxR_C_like"/>
    <property type="match status" value="1"/>
</dbReference>
<dbReference type="Gene3D" id="1.10.10.10">
    <property type="entry name" value="Winged helix-like DNA-binding domain superfamily/Winged helix DNA-binding domain"/>
    <property type="match status" value="1"/>
</dbReference>
<dbReference type="InterPro" id="IPR035965">
    <property type="entry name" value="PAS-like_dom_sf"/>
</dbReference>
<feature type="domain" description="HTH luxR-type" evidence="4">
    <location>
        <begin position="179"/>
        <end position="244"/>
    </location>
</feature>
<evidence type="ECO:0000256" key="1">
    <source>
        <dbReference type="ARBA" id="ARBA00023015"/>
    </source>
</evidence>